<dbReference type="InterPro" id="IPR045312">
    <property type="entry name" value="PCBER-like"/>
</dbReference>
<evidence type="ECO:0000256" key="2">
    <source>
        <dbReference type="ARBA" id="ARBA00023002"/>
    </source>
</evidence>
<sequence length="322" mass="36376">MENVVGKKPKILVIGGTNRFGKLVVDASIRANHATFVFTRPPVTDDTQKKKILESFTCLGVELIFGSLHDYEMLLEAVKKVDVIISTLGSDPVQLELQTKIIKAIMEAGNIKRFIPSEFGMDPERVSPLEPAKTVFMMKAQIRQMIRNYKIPHTFIRSHIFQNFYIPRLGQAEISPPIYDTVGIIGDGDAQVIYVNARDIATYVIKTVDDPRTLNKILYITPRENFYSLNQLVALWEKKIGKTLQKKYVTKEEMLAKISCSPPSLSFQLSIAYSVYINGVQSNFNIDPSSAVEATELYPEVDYITVEEFMDSLLSPIKDNLE</sequence>
<dbReference type="PANTHER" id="PTHR43349:SF30">
    <property type="entry name" value="NMRA-LIKE DOMAIN-CONTAINING PROTEIN"/>
    <property type="match status" value="1"/>
</dbReference>
<dbReference type="InterPro" id="IPR050608">
    <property type="entry name" value="NmrA-type/Isoflavone_red_sf"/>
</dbReference>
<keyword evidence="1" id="KW-0521">NADP</keyword>
<proteinExistence type="predicted"/>
<dbReference type="CDD" id="cd05259">
    <property type="entry name" value="PCBER_SDR_a"/>
    <property type="match status" value="1"/>
</dbReference>
<keyword evidence="2" id="KW-0560">Oxidoreductase</keyword>
<keyword evidence="5" id="KW-1185">Reference proteome</keyword>
<dbReference type="SUPFAM" id="SSF51735">
    <property type="entry name" value="NAD(P)-binding Rossmann-fold domains"/>
    <property type="match status" value="1"/>
</dbReference>
<reference evidence="4" key="1">
    <citation type="submission" date="2022-08" db="EMBL/GenBank/DDBJ databases">
        <authorList>
            <person name="Marques A."/>
        </authorList>
    </citation>
    <scope>NUCLEOTIDE SEQUENCE</scope>
    <source>
        <strain evidence="4">RhyPub2mFocal</strain>
        <tissue evidence="4">Leaves</tissue>
    </source>
</reference>
<evidence type="ECO:0000313" key="5">
    <source>
        <dbReference type="Proteomes" id="UP001140206"/>
    </source>
</evidence>
<dbReference type="Pfam" id="PF05368">
    <property type="entry name" value="NmrA"/>
    <property type="match status" value="1"/>
</dbReference>
<gene>
    <name evidence="4" type="ORF">LUZ62_055667</name>
</gene>
<accession>A0AAV8DQC0</accession>
<dbReference type="Proteomes" id="UP001140206">
    <property type="component" value="Chromosome 3"/>
</dbReference>
<dbReference type="GO" id="GO:0016491">
    <property type="term" value="F:oxidoreductase activity"/>
    <property type="evidence" value="ECO:0007669"/>
    <property type="project" value="UniProtKB-KW"/>
</dbReference>
<comment type="caution">
    <text evidence="4">The sequence shown here is derived from an EMBL/GenBank/DDBJ whole genome shotgun (WGS) entry which is preliminary data.</text>
</comment>
<evidence type="ECO:0000256" key="1">
    <source>
        <dbReference type="ARBA" id="ARBA00022857"/>
    </source>
</evidence>
<dbReference type="AlphaFoldDB" id="A0AAV8DQC0"/>
<evidence type="ECO:0000313" key="4">
    <source>
        <dbReference type="EMBL" id="KAJ4771410.1"/>
    </source>
</evidence>
<dbReference type="PANTHER" id="PTHR43349">
    <property type="entry name" value="PINORESINOL REDUCTASE-RELATED"/>
    <property type="match status" value="1"/>
</dbReference>
<dbReference type="Gene3D" id="3.90.25.10">
    <property type="entry name" value="UDP-galactose 4-epimerase, domain 1"/>
    <property type="match status" value="1"/>
</dbReference>
<dbReference type="Gene3D" id="3.40.50.720">
    <property type="entry name" value="NAD(P)-binding Rossmann-like Domain"/>
    <property type="match status" value="1"/>
</dbReference>
<dbReference type="InterPro" id="IPR008030">
    <property type="entry name" value="NmrA-like"/>
</dbReference>
<name>A0AAV8DQC0_9POAL</name>
<dbReference type="InterPro" id="IPR036291">
    <property type="entry name" value="NAD(P)-bd_dom_sf"/>
</dbReference>
<protein>
    <submittedName>
        <fullName evidence="4">Isoflavone reductase-like protein</fullName>
    </submittedName>
</protein>
<evidence type="ECO:0000259" key="3">
    <source>
        <dbReference type="Pfam" id="PF05368"/>
    </source>
</evidence>
<organism evidence="4 5">
    <name type="scientific">Rhynchospora pubera</name>
    <dbReference type="NCBI Taxonomy" id="906938"/>
    <lineage>
        <taxon>Eukaryota</taxon>
        <taxon>Viridiplantae</taxon>
        <taxon>Streptophyta</taxon>
        <taxon>Embryophyta</taxon>
        <taxon>Tracheophyta</taxon>
        <taxon>Spermatophyta</taxon>
        <taxon>Magnoliopsida</taxon>
        <taxon>Liliopsida</taxon>
        <taxon>Poales</taxon>
        <taxon>Cyperaceae</taxon>
        <taxon>Cyperoideae</taxon>
        <taxon>Rhynchosporeae</taxon>
        <taxon>Rhynchospora</taxon>
    </lineage>
</organism>
<feature type="domain" description="NmrA-like" evidence="3">
    <location>
        <begin position="8"/>
        <end position="310"/>
    </location>
</feature>
<dbReference type="EMBL" id="JAMFTS010000003">
    <property type="protein sequence ID" value="KAJ4771410.1"/>
    <property type="molecule type" value="Genomic_DNA"/>
</dbReference>